<organism evidence="5 6">
    <name type="scientific">Caenispirillum salinarum AK4</name>
    <dbReference type="NCBI Taxonomy" id="1238182"/>
    <lineage>
        <taxon>Bacteria</taxon>
        <taxon>Pseudomonadati</taxon>
        <taxon>Pseudomonadota</taxon>
        <taxon>Alphaproteobacteria</taxon>
        <taxon>Rhodospirillales</taxon>
        <taxon>Novispirillaceae</taxon>
        <taxon>Caenispirillum</taxon>
    </lineage>
</organism>
<dbReference type="Gene3D" id="1.10.10.10">
    <property type="entry name" value="Winged helix-like DNA-binding domain superfamily/Winged helix DNA-binding domain"/>
    <property type="match status" value="1"/>
</dbReference>
<keyword evidence="2" id="KW-0238">DNA-binding</keyword>
<dbReference type="PATRIC" id="fig|1238182.3.peg.4546"/>
<comment type="caution">
    <text evidence="5">The sequence shown here is derived from an EMBL/GenBank/DDBJ whole genome shotgun (WGS) entry which is preliminary data.</text>
</comment>
<keyword evidence="3" id="KW-0804">Transcription</keyword>
<name>K9HAY7_9PROT</name>
<dbReference type="SUPFAM" id="SSF48008">
    <property type="entry name" value="GntR ligand-binding domain-like"/>
    <property type="match status" value="1"/>
</dbReference>
<sequence>MSASETAFNRLRRMILQSELPPRRRLPPERDLAAEFGVSRGALRSALAQLEEEGLIWRHVGRGTFVTARATAPAADGLGDEAGPPAVPQLFRPDTTNPQEVMEARLILEPHLCGLAAHRSSPAQIAFMETCLAEGAAAEDIPTFERWDGALHRSIAEAAGNSLMAEVFRAIDSVRDQEIWGRLKRQSVTPARRRAYVRQHGAVVEAIRDRDAEAAKRLMREHLTAVRQNMLGSGSE</sequence>
<dbReference type="InterPro" id="IPR000524">
    <property type="entry name" value="Tscrpt_reg_HTH_GntR"/>
</dbReference>
<dbReference type="Proteomes" id="UP000009881">
    <property type="component" value="Unassembled WGS sequence"/>
</dbReference>
<evidence type="ECO:0000313" key="5">
    <source>
        <dbReference type="EMBL" id="EKV25951.1"/>
    </source>
</evidence>
<keyword evidence="6" id="KW-1185">Reference proteome</keyword>
<reference evidence="5 6" key="1">
    <citation type="journal article" date="2013" name="Genome Announc.">
        <title>Draft Genome Sequence of an Alphaproteobacterium, Caenispirillum salinarum AK4(T), Isolated from a Solar Saltern.</title>
        <authorList>
            <person name="Khatri I."/>
            <person name="Singh A."/>
            <person name="Korpole S."/>
            <person name="Pinnaka A.K."/>
            <person name="Subramanian S."/>
        </authorList>
    </citation>
    <scope>NUCLEOTIDE SEQUENCE [LARGE SCALE GENOMIC DNA]</scope>
    <source>
        <strain evidence="5 6">AK4</strain>
    </source>
</reference>
<gene>
    <name evidence="5" type="ORF">C882_3366</name>
</gene>
<evidence type="ECO:0000256" key="3">
    <source>
        <dbReference type="ARBA" id="ARBA00023163"/>
    </source>
</evidence>
<dbReference type="Gene3D" id="1.20.120.530">
    <property type="entry name" value="GntR ligand-binding domain-like"/>
    <property type="match status" value="1"/>
</dbReference>
<dbReference type="EMBL" id="ANHY01000046">
    <property type="protein sequence ID" value="EKV25951.1"/>
    <property type="molecule type" value="Genomic_DNA"/>
</dbReference>
<dbReference type="GO" id="GO:0003677">
    <property type="term" value="F:DNA binding"/>
    <property type="evidence" value="ECO:0007669"/>
    <property type="project" value="UniProtKB-KW"/>
</dbReference>
<accession>K9HAY7</accession>
<dbReference type="SMART" id="SM00345">
    <property type="entry name" value="HTH_GNTR"/>
    <property type="match status" value="1"/>
</dbReference>
<evidence type="ECO:0000313" key="6">
    <source>
        <dbReference type="Proteomes" id="UP000009881"/>
    </source>
</evidence>
<dbReference type="STRING" id="1238182.C882_3366"/>
<dbReference type="SUPFAM" id="SSF46785">
    <property type="entry name" value="Winged helix' DNA-binding domain"/>
    <property type="match status" value="1"/>
</dbReference>
<evidence type="ECO:0000256" key="2">
    <source>
        <dbReference type="ARBA" id="ARBA00023125"/>
    </source>
</evidence>
<dbReference type="PRINTS" id="PR00035">
    <property type="entry name" value="HTHGNTR"/>
</dbReference>
<dbReference type="InterPro" id="IPR036388">
    <property type="entry name" value="WH-like_DNA-bd_sf"/>
</dbReference>
<dbReference type="PANTHER" id="PTHR43537:SF5">
    <property type="entry name" value="UXU OPERON TRANSCRIPTIONAL REGULATOR"/>
    <property type="match status" value="1"/>
</dbReference>
<dbReference type="SMART" id="SM00895">
    <property type="entry name" value="FCD"/>
    <property type="match status" value="1"/>
</dbReference>
<dbReference type="PROSITE" id="PS50949">
    <property type="entry name" value="HTH_GNTR"/>
    <property type="match status" value="1"/>
</dbReference>
<dbReference type="AlphaFoldDB" id="K9HAY7"/>
<dbReference type="Pfam" id="PF07729">
    <property type="entry name" value="FCD"/>
    <property type="match status" value="1"/>
</dbReference>
<dbReference type="PANTHER" id="PTHR43537">
    <property type="entry name" value="TRANSCRIPTIONAL REGULATOR, GNTR FAMILY"/>
    <property type="match status" value="1"/>
</dbReference>
<keyword evidence="1" id="KW-0805">Transcription regulation</keyword>
<dbReference type="GO" id="GO:0003700">
    <property type="term" value="F:DNA-binding transcription factor activity"/>
    <property type="evidence" value="ECO:0007669"/>
    <property type="project" value="InterPro"/>
</dbReference>
<proteinExistence type="predicted"/>
<dbReference type="InterPro" id="IPR011711">
    <property type="entry name" value="GntR_C"/>
</dbReference>
<dbReference type="InterPro" id="IPR008920">
    <property type="entry name" value="TF_FadR/GntR_C"/>
</dbReference>
<dbReference type="Pfam" id="PF00392">
    <property type="entry name" value="GntR"/>
    <property type="match status" value="1"/>
</dbReference>
<dbReference type="InterPro" id="IPR036390">
    <property type="entry name" value="WH_DNA-bd_sf"/>
</dbReference>
<feature type="domain" description="HTH gntR-type" evidence="4">
    <location>
        <begin position="1"/>
        <end position="69"/>
    </location>
</feature>
<dbReference type="RefSeq" id="WP_009542986.1">
    <property type="nucleotide sequence ID" value="NZ_ANHY01000046.1"/>
</dbReference>
<evidence type="ECO:0000256" key="1">
    <source>
        <dbReference type="ARBA" id="ARBA00023015"/>
    </source>
</evidence>
<protein>
    <submittedName>
        <fullName evidence="5">GntR-like protein</fullName>
    </submittedName>
</protein>
<dbReference type="OrthoDB" id="7347280at2"/>
<evidence type="ECO:0000259" key="4">
    <source>
        <dbReference type="PROSITE" id="PS50949"/>
    </source>
</evidence>
<dbReference type="eggNOG" id="COG2186">
    <property type="taxonomic scope" value="Bacteria"/>
</dbReference>